<accession>A0A9N9JJF8</accession>
<gene>
    <name evidence="2" type="ORF">RFULGI_LOCUS16174</name>
</gene>
<dbReference type="EMBL" id="CAJVPZ010055930">
    <property type="protein sequence ID" value="CAG8785112.1"/>
    <property type="molecule type" value="Genomic_DNA"/>
</dbReference>
<proteinExistence type="predicted"/>
<name>A0A9N9JJF8_9GLOM</name>
<feature type="compositionally biased region" description="Basic and acidic residues" evidence="1">
    <location>
        <begin position="1"/>
        <end position="13"/>
    </location>
</feature>
<evidence type="ECO:0000313" key="3">
    <source>
        <dbReference type="Proteomes" id="UP000789396"/>
    </source>
</evidence>
<feature type="region of interest" description="Disordered" evidence="1">
    <location>
        <begin position="1"/>
        <end position="47"/>
    </location>
</feature>
<evidence type="ECO:0000256" key="1">
    <source>
        <dbReference type="SAM" id="MobiDB-lite"/>
    </source>
</evidence>
<feature type="non-terminal residue" evidence="2">
    <location>
        <position position="47"/>
    </location>
</feature>
<keyword evidence="3" id="KW-1185">Reference proteome</keyword>
<sequence length="47" mass="5253">ATHSPSERKRSLPSDDEEDDLSQEEGRSRFKRPALTNSGGEDDSSEF</sequence>
<evidence type="ECO:0000313" key="2">
    <source>
        <dbReference type="EMBL" id="CAG8785112.1"/>
    </source>
</evidence>
<protein>
    <submittedName>
        <fullName evidence="2">13435_t:CDS:1</fullName>
    </submittedName>
</protein>
<reference evidence="2" key="1">
    <citation type="submission" date="2021-06" db="EMBL/GenBank/DDBJ databases">
        <authorList>
            <person name="Kallberg Y."/>
            <person name="Tangrot J."/>
            <person name="Rosling A."/>
        </authorList>
    </citation>
    <scope>NUCLEOTIDE SEQUENCE</scope>
    <source>
        <strain evidence="2">IN212</strain>
    </source>
</reference>
<feature type="compositionally biased region" description="Acidic residues" evidence="1">
    <location>
        <begin position="14"/>
        <end position="23"/>
    </location>
</feature>
<dbReference type="Proteomes" id="UP000789396">
    <property type="component" value="Unassembled WGS sequence"/>
</dbReference>
<organism evidence="2 3">
    <name type="scientific">Racocetra fulgida</name>
    <dbReference type="NCBI Taxonomy" id="60492"/>
    <lineage>
        <taxon>Eukaryota</taxon>
        <taxon>Fungi</taxon>
        <taxon>Fungi incertae sedis</taxon>
        <taxon>Mucoromycota</taxon>
        <taxon>Glomeromycotina</taxon>
        <taxon>Glomeromycetes</taxon>
        <taxon>Diversisporales</taxon>
        <taxon>Gigasporaceae</taxon>
        <taxon>Racocetra</taxon>
    </lineage>
</organism>
<comment type="caution">
    <text evidence="2">The sequence shown here is derived from an EMBL/GenBank/DDBJ whole genome shotgun (WGS) entry which is preliminary data.</text>
</comment>
<feature type="non-terminal residue" evidence="2">
    <location>
        <position position="1"/>
    </location>
</feature>
<dbReference type="AlphaFoldDB" id="A0A9N9JJF8"/>